<proteinExistence type="predicted"/>
<gene>
    <name evidence="1" type="ORF">S12H4_09866</name>
</gene>
<accession>X1PUH1</accession>
<evidence type="ECO:0000313" key="1">
    <source>
        <dbReference type="EMBL" id="GAI59887.1"/>
    </source>
</evidence>
<name>X1PUH1_9ZZZZ</name>
<organism evidence="1">
    <name type="scientific">marine sediment metagenome</name>
    <dbReference type="NCBI Taxonomy" id="412755"/>
    <lineage>
        <taxon>unclassified sequences</taxon>
        <taxon>metagenomes</taxon>
        <taxon>ecological metagenomes</taxon>
    </lineage>
</organism>
<dbReference type="EMBL" id="BARW01004092">
    <property type="protein sequence ID" value="GAI59887.1"/>
    <property type="molecule type" value="Genomic_DNA"/>
</dbReference>
<reference evidence="1" key="1">
    <citation type="journal article" date="2014" name="Front. Microbiol.">
        <title>High frequency of phylogenetically diverse reductive dehalogenase-homologous genes in deep subseafloor sedimentary metagenomes.</title>
        <authorList>
            <person name="Kawai M."/>
            <person name="Futagami T."/>
            <person name="Toyoda A."/>
            <person name="Takaki Y."/>
            <person name="Nishi S."/>
            <person name="Hori S."/>
            <person name="Arai W."/>
            <person name="Tsubouchi T."/>
            <person name="Morono Y."/>
            <person name="Uchiyama I."/>
            <person name="Ito T."/>
            <person name="Fujiyama A."/>
            <person name="Inagaki F."/>
            <person name="Takami H."/>
        </authorList>
    </citation>
    <scope>NUCLEOTIDE SEQUENCE</scope>
    <source>
        <strain evidence="1">Expedition CK06-06</strain>
    </source>
</reference>
<sequence length="230" mass="25564">MRFLVDRGLPFSLPIAEGQKLNISRPAGDNQIQILYDRYDAGDIRADMPCGSAAKNYGFLQYLRESTVLTASGDMHLDTAITPAEFPDFPAGKAVPAKMSIRLHGIVGCPFSDYAYVTTDYQGYYSDYLKLTREREVLFDEDRNGIYFAGRAAGSQETYYENIDSIIGSCADFFATIQDYAQKDPFILDPPLEFASGEELLVHIHAVKDGDRAMTADLADVALILEVVRE</sequence>
<dbReference type="AlphaFoldDB" id="X1PUH1"/>
<comment type="caution">
    <text evidence="1">The sequence shown here is derived from an EMBL/GenBank/DDBJ whole genome shotgun (WGS) entry which is preliminary data.</text>
</comment>
<protein>
    <submittedName>
        <fullName evidence="1">Uncharacterized protein</fullName>
    </submittedName>
</protein>